<gene>
    <name evidence="1" type="ORF">M9H77_36795</name>
</gene>
<accession>A0ACB9ZTQ6</accession>
<dbReference type="EMBL" id="CM044708">
    <property type="protein sequence ID" value="KAI5650790.1"/>
    <property type="molecule type" value="Genomic_DNA"/>
</dbReference>
<keyword evidence="2" id="KW-1185">Reference proteome</keyword>
<sequence>MICPNCRNVEDSEWKFADQIEETEIEAVDVLSSDDEEEIAANLQNFLQDPSGHGGTGSSSNPRSSVHIHRRTYSRNMGAHGANGNTSNPRSSMHIHQHTYVGPTSTPRQTQLFGQTIGGSSSNSSRMSLLSYSMDYYRDLLDGANFFLGESSSNAENFTSTRLSSPTRYVRLSERQPSFGVESSMQTGPSAQAPSTALGLNSSWNYGDVSPSASGDPPDLSLSLRVGGGNTHYDHQDNNHSGMTLPKPGSAAFPIDIDSDHSRNE</sequence>
<evidence type="ECO:0000313" key="1">
    <source>
        <dbReference type="EMBL" id="KAI5650790.1"/>
    </source>
</evidence>
<name>A0ACB9ZTQ6_CATRO</name>
<reference evidence="2" key="1">
    <citation type="journal article" date="2023" name="Nat. Plants">
        <title>Single-cell RNA sequencing provides a high-resolution roadmap for understanding the multicellular compartmentation of specialized metabolism.</title>
        <authorList>
            <person name="Sun S."/>
            <person name="Shen X."/>
            <person name="Li Y."/>
            <person name="Li Y."/>
            <person name="Wang S."/>
            <person name="Li R."/>
            <person name="Zhang H."/>
            <person name="Shen G."/>
            <person name="Guo B."/>
            <person name="Wei J."/>
            <person name="Xu J."/>
            <person name="St-Pierre B."/>
            <person name="Chen S."/>
            <person name="Sun C."/>
        </authorList>
    </citation>
    <scope>NUCLEOTIDE SEQUENCE [LARGE SCALE GENOMIC DNA]</scope>
</reference>
<protein>
    <submittedName>
        <fullName evidence="1">Uncharacterized protein</fullName>
    </submittedName>
</protein>
<evidence type="ECO:0000313" key="2">
    <source>
        <dbReference type="Proteomes" id="UP001060085"/>
    </source>
</evidence>
<comment type="caution">
    <text evidence="1">The sequence shown here is derived from an EMBL/GenBank/DDBJ whole genome shotgun (WGS) entry which is preliminary data.</text>
</comment>
<proteinExistence type="predicted"/>
<organism evidence="1 2">
    <name type="scientific">Catharanthus roseus</name>
    <name type="common">Madagascar periwinkle</name>
    <name type="synonym">Vinca rosea</name>
    <dbReference type="NCBI Taxonomy" id="4058"/>
    <lineage>
        <taxon>Eukaryota</taxon>
        <taxon>Viridiplantae</taxon>
        <taxon>Streptophyta</taxon>
        <taxon>Embryophyta</taxon>
        <taxon>Tracheophyta</taxon>
        <taxon>Spermatophyta</taxon>
        <taxon>Magnoliopsida</taxon>
        <taxon>eudicotyledons</taxon>
        <taxon>Gunneridae</taxon>
        <taxon>Pentapetalae</taxon>
        <taxon>asterids</taxon>
        <taxon>lamiids</taxon>
        <taxon>Gentianales</taxon>
        <taxon>Apocynaceae</taxon>
        <taxon>Rauvolfioideae</taxon>
        <taxon>Vinceae</taxon>
        <taxon>Catharanthinae</taxon>
        <taxon>Catharanthus</taxon>
    </lineage>
</organism>
<dbReference type="Proteomes" id="UP001060085">
    <property type="component" value="Linkage Group LG08"/>
</dbReference>